<dbReference type="Proteomes" id="UP000250266">
    <property type="component" value="Unassembled WGS sequence"/>
</dbReference>
<keyword evidence="2" id="KW-1185">Reference proteome</keyword>
<accession>A0A8E2EB03</accession>
<dbReference type="OrthoDB" id="25002at2759"/>
<dbReference type="SUPFAM" id="SSF47954">
    <property type="entry name" value="Cyclin-like"/>
    <property type="match status" value="1"/>
</dbReference>
<reference evidence="1 2" key="1">
    <citation type="journal article" date="2016" name="Nat. Commun.">
        <title>Ectomycorrhizal ecology is imprinted in the genome of the dominant symbiotic fungus Cenococcum geophilum.</title>
        <authorList>
            <consortium name="DOE Joint Genome Institute"/>
            <person name="Peter M."/>
            <person name="Kohler A."/>
            <person name="Ohm R.A."/>
            <person name="Kuo A."/>
            <person name="Krutzmann J."/>
            <person name="Morin E."/>
            <person name="Arend M."/>
            <person name="Barry K.W."/>
            <person name="Binder M."/>
            <person name="Choi C."/>
            <person name="Clum A."/>
            <person name="Copeland A."/>
            <person name="Grisel N."/>
            <person name="Haridas S."/>
            <person name="Kipfer T."/>
            <person name="LaButti K."/>
            <person name="Lindquist E."/>
            <person name="Lipzen A."/>
            <person name="Maire R."/>
            <person name="Meier B."/>
            <person name="Mihaltcheva S."/>
            <person name="Molinier V."/>
            <person name="Murat C."/>
            <person name="Poggeler S."/>
            <person name="Quandt C.A."/>
            <person name="Sperisen C."/>
            <person name="Tritt A."/>
            <person name="Tisserant E."/>
            <person name="Crous P.W."/>
            <person name="Henrissat B."/>
            <person name="Nehls U."/>
            <person name="Egli S."/>
            <person name="Spatafora J.W."/>
            <person name="Grigoriev I.V."/>
            <person name="Martin F.M."/>
        </authorList>
    </citation>
    <scope>NUCLEOTIDE SEQUENCE [LARGE SCALE GENOMIC DNA]</scope>
    <source>
        <strain evidence="1 2">CBS 459.81</strain>
    </source>
</reference>
<dbReference type="Gene3D" id="1.10.472.10">
    <property type="entry name" value="Cyclin-like"/>
    <property type="match status" value="1"/>
</dbReference>
<evidence type="ECO:0000313" key="2">
    <source>
        <dbReference type="Proteomes" id="UP000250266"/>
    </source>
</evidence>
<evidence type="ECO:0008006" key="3">
    <source>
        <dbReference type="Google" id="ProtNLM"/>
    </source>
</evidence>
<dbReference type="AlphaFoldDB" id="A0A8E2EB03"/>
<dbReference type="InterPro" id="IPR036915">
    <property type="entry name" value="Cyclin-like_sf"/>
</dbReference>
<dbReference type="PANTHER" id="PTHR10026">
    <property type="entry name" value="CYCLIN"/>
    <property type="match status" value="1"/>
</dbReference>
<gene>
    <name evidence="1" type="ORF">K432DRAFT_425724</name>
</gene>
<protein>
    <recommendedName>
        <fullName evidence="3">Cyclin-like protein</fullName>
    </recommendedName>
</protein>
<dbReference type="GO" id="GO:0016538">
    <property type="term" value="F:cyclin-dependent protein serine/threonine kinase regulator activity"/>
    <property type="evidence" value="ECO:0007669"/>
    <property type="project" value="InterPro"/>
</dbReference>
<name>A0A8E2EB03_9PEZI</name>
<sequence length="237" mass="26552">MGLMADILRLPDETLAMAFIYVNRFTKYTRSAEAVPALDSHTLALSSISLASKSTGSPRRLRSLLVPAHRLLHSASPNSTPLAIPSTLYDTLRHTLVRAELILLRVLKFELRIPLPLEFLPRYLDRTIGELNVEGGGWGGTECYEEFEKDRREEFQVMSLMETGVGMACRIKAVEACKDYQLANFFPARALAAACVYITFQNRGLDIGKDRKAWLGDITGRKVDVEDFEEAVTIIRS</sequence>
<organism evidence="1 2">
    <name type="scientific">Lepidopterella palustris CBS 459.81</name>
    <dbReference type="NCBI Taxonomy" id="1314670"/>
    <lineage>
        <taxon>Eukaryota</taxon>
        <taxon>Fungi</taxon>
        <taxon>Dikarya</taxon>
        <taxon>Ascomycota</taxon>
        <taxon>Pezizomycotina</taxon>
        <taxon>Dothideomycetes</taxon>
        <taxon>Pleosporomycetidae</taxon>
        <taxon>Mytilinidiales</taxon>
        <taxon>Argynnaceae</taxon>
        <taxon>Lepidopterella</taxon>
    </lineage>
</organism>
<evidence type="ECO:0000313" key="1">
    <source>
        <dbReference type="EMBL" id="OCK80456.1"/>
    </source>
</evidence>
<dbReference type="InterPro" id="IPR043198">
    <property type="entry name" value="Cyclin/Ssn8"/>
</dbReference>
<dbReference type="EMBL" id="KV744958">
    <property type="protein sequence ID" value="OCK80456.1"/>
    <property type="molecule type" value="Genomic_DNA"/>
</dbReference>
<dbReference type="GO" id="GO:0006357">
    <property type="term" value="P:regulation of transcription by RNA polymerase II"/>
    <property type="evidence" value="ECO:0007669"/>
    <property type="project" value="InterPro"/>
</dbReference>
<proteinExistence type="predicted"/>